<proteinExistence type="predicted"/>
<comment type="caution">
    <text evidence="1">The sequence shown here is derived from an EMBL/GenBank/DDBJ whole genome shotgun (WGS) entry which is preliminary data.</text>
</comment>
<gene>
    <name evidence="1" type="ORF">NM208_g9059</name>
</gene>
<evidence type="ECO:0000313" key="2">
    <source>
        <dbReference type="Proteomes" id="UP001148629"/>
    </source>
</evidence>
<keyword evidence="2" id="KW-1185">Reference proteome</keyword>
<dbReference type="EMBL" id="JANRMS010001102">
    <property type="protein sequence ID" value="KAJ3531041.1"/>
    <property type="molecule type" value="Genomic_DNA"/>
</dbReference>
<name>A0ACC1S2Z3_9HYPO</name>
<evidence type="ECO:0000313" key="1">
    <source>
        <dbReference type="EMBL" id="KAJ3531041.1"/>
    </source>
</evidence>
<organism evidence="1 2">
    <name type="scientific">Fusarium decemcellulare</name>
    <dbReference type="NCBI Taxonomy" id="57161"/>
    <lineage>
        <taxon>Eukaryota</taxon>
        <taxon>Fungi</taxon>
        <taxon>Dikarya</taxon>
        <taxon>Ascomycota</taxon>
        <taxon>Pezizomycotina</taxon>
        <taxon>Sordariomycetes</taxon>
        <taxon>Hypocreomycetidae</taxon>
        <taxon>Hypocreales</taxon>
        <taxon>Nectriaceae</taxon>
        <taxon>Fusarium</taxon>
        <taxon>Fusarium decemcellulare species complex</taxon>
    </lineage>
</organism>
<reference evidence="1" key="1">
    <citation type="submission" date="2022-08" db="EMBL/GenBank/DDBJ databases">
        <title>Genome Sequence of Fusarium decemcellulare.</title>
        <authorList>
            <person name="Buettner E."/>
        </authorList>
    </citation>
    <scope>NUCLEOTIDE SEQUENCE</scope>
    <source>
        <strain evidence="1">Babe19</strain>
    </source>
</reference>
<sequence length="300" mass="33489">MPKIKEWARIVTGLLKPGGRLFLREFHPVLWSLDRKSPQDLIINTPYFEREEPIILEAPKSYADLTGQDFKLTKFAVYNHGISEVIQALLEDGMTLTLLKEHQSAPLLSMLRQLMIKEKGEYSLKDRPWRLPLSYTIQAVKELGAGVAKEATARAVNESMPTSLVEGAGDSILSGSERPVVSRSRKNAIMERVGINLTGKLWVISKHNFGIPALPVTSQHDSSFAASESGPVKLRLAYEYSRFIERPPRSELRSNGCGLYYVFGIGLALAKTRSKLPDAEGFARRTLIAKGAARYHRAIK</sequence>
<accession>A0ACC1S2Z3</accession>
<protein>
    <submittedName>
        <fullName evidence="1">Uncharacterized protein</fullName>
    </submittedName>
</protein>
<dbReference type="Proteomes" id="UP001148629">
    <property type="component" value="Unassembled WGS sequence"/>
</dbReference>